<dbReference type="GO" id="GO:0140933">
    <property type="term" value="F:5'-(N(7)-methylguanosine 5'-triphospho)-[mRNA] hydrolase activity"/>
    <property type="evidence" value="ECO:0007669"/>
    <property type="project" value="UniProtKB-EC"/>
</dbReference>
<dbReference type="Gene3D" id="3.90.79.10">
    <property type="entry name" value="Nucleoside Triphosphate Pyrophosphohydrolase"/>
    <property type="match status" value="1"/>
</dbReference>
<evidence type="ECO:0000256" key="17">
    <source>
        <dbReference type="ARBA" id="ARBA00048945"/>
    </source>
</evidence>
<evidence type="ECO:0000256" key="12">
    <source>
        <dbReference type="ARBA" id="ARBA00041656"/>
    </source>
</evidence>
<dbReference type="GO" id="GO:1990003">
    <property type="term" value="F:IDP phosphatase activity"/>
    <property type="evidence" value="ECO:0007669"/>
    <property type="project" value="UniProtKB-EC"/>
</dbReference>
<dbReference type="GO" id="GO:1990174">
    <property type="term" value="F:phosphodiesterase decapping endonuclease activity"/>
    <property type="evidence" value="ECO:0007669"/>
    <property type="project" value="TreeGrafter"/>
</dbReference>
<evidence type="ECO:0000256" key="10">
    <source>
        <dbReference type="ARBA" id="ARBA00039871"/>
    </source>
</evidence>
<dbReference type="Proteomes" id="UP000192220">
    <property type="component" value="Unplaced"/>
</dbReference>
<dbReference type="PRINTS" id="PR00502">
    <property type="entry name" value="NUDIXFAMILY"/>
</dbReference>
<dbReference type="Pfam" id="PF22327">
    <property type="entry name" value="Nudt16-like"/>
    <property type="match status" value="1"/>
</dbReference>
<dbReference type="InterPro" id="IPR020084">
    <property type="entry name" value="NUDIX_hydrolase_CS"/>
</dbReference>
<evidence type="ECO:0000256" key="7">
    <source>
        <dbReference type="ARBA" id="ARBA00023242"/>
    </source>
</evidence>
<evidence type="ECO:0000256" key="16">
    <source>
        <dbReference type="ARBA" id="ARBA00047875"/>
    </source>
</evidence>
<dbReference type="PROSITE" id="PS00893">
    <property type="entry name" value="NUDIX_BOX"/>
    <property type="match status" value="1"/>
</dbReference>
<comment type="cofactor">
    <cofactor evidence="1">
        <name>Co(2+)</name>
        <dbReference type="ChEBI" id="CHEBI:48828"/>
    </cofactor>
</comment>
<evidence type="ECO:0000256" key="5">
    <source>
        <dbReference type="ARBA" id="ARBA00022884"/>
    </source>
</evidence>
<evidence type="ECO:0000256" key="6">
    <source>
        <dbReference type="ARBA" id="ARBA00023080"/>
    </source>
</evidence>
<comment type="catalytic activity">
    <reaction evidence="15">
        <text>a 5'-end (N(7)-methyl 5'-triphosphoguanosine)-ribonucleoside in mRNA + H2O = N(7)-methyl-GDP + a 5'-end phospho-ribonucleoside in mRNA + 2 H(+)</text>
        <dbReference type="Rhea" id="RHEA:67484"/>
        <dbReference type="Rhea" id="RHEA-COMP:15692"/>
        <dbReference type="Rhea" id="RHEA-COMP:17167"/>
        <dbReference type="ChEBI" id="CHEBI:15377"/>
        <dbReference type="ChEBI" id="CHEBI:15378"/>
        <dbReference type="ChEBI" id="CHEBI:63714"/>
        <dbReference type="ChEBI" id="CHEBI:138282"/>
        <dbReference type="ChEBI" id="CHEBI:156461"/>
        <dbReference type="EC" id="3.6.1.62"/>
    </reaction>
    <physiologicalReaction direction="left-to-right" evidence="15">
        <dbReference type="Rhea" id="RHEA:67485"/>
    </physiologicalReaction>
</comment>
<feature type="domain" description="Nudix hydrolase" evidence="18">
    <location>
        <begin position="16"/>
        <end position="173"/>
    </location>
</feature>
<keyword evidence="4" id="KW-0378">Hydrolase</keyword>
<accession>A0A2I4BVH5</accession>
<evidence type="ECO:0000256" key="13">
    <source>
        <dbReference type="ARBA" id="ARBA00042015"/>
    </source>
</evidence>
<name>A0A2I4BVH5_AUSLI</name>
<dbReference type="EC" id="3.6.1.64" evidence="9"/>
<dbReference type="PROSITE" id="PS51462">
    <property type="entry name" value="NUDIX"/>
    <property type="match status" value="1"/>
</dbReference>
<evidence type="ECO:0000256" key="11">
    <source>
        <dbReference type="ARBA" id="ARBA00041450"/>
    </source>
</evidence>
<proteinExistence type="inferred from homology"/>
<evidence type="ECO:0000256" key="3">
    <source>
        <dbReference type="ARBA" id="ARBA00004642"/>
    </source>
</evidence>
<sequence>MASGQLSREEALACTDCKHACHVMLYSDTKSQLFGRTPIKHIVLMQMRFDGLLGFPGGLVDAGESLEEGLNRELLEELGMAVSVSEEDLMDSRFAPPLPGKPCAGLITHLYVKKLEEEQIQEVEKACVSSAADHGLEVMGMVRVPLYSTIRGGGLGFFLSNSFIGNARSQLINSLLRLHLVSAGELRSALRNSLKIHSKSAKDLKAAFALTEAHGNWL</sequence>
<dbReference type="PANTHER" id="PTHR31699">
    <property type="entry name" value="NUDIX T16 FAMILY MEMBER"/>
    <property type="match status" value="1"/>
</dbReference>
<dbReference type="InterPro" id="IPR020476">
    <property type="entry name" value="Nudix_hydrolase"/>
</dbReference>
<reference evidence="20 21" key="1">
    <citation type="submission" date="2025-04" db="UniProtKB">
        <authorList>
            <consortium name="RefSeq"/>
        </authorList>
    </citation>
    <scope>IDENTIFICATION</scope>
    <source>
        <strain evidence="20 21">Quisiro</strain>
        <tissue evidence="20 21">Liver</tissue>
    </source>
</reference>
<dbReference type="STRING" id="52670.A0A2I4BVH5"/>
<evidence type="ECO:0000259" key="18">
    <source>
        <dbReference type="PROSITE" id="PS51462"/>
    </source>
</evidence>
<evidence type="ECO:0000256" key="4">
    <source>
        <dbReference type="ARBA" id="ARBA00022801"/>
    </source>
</evidence>
<dbReference type="GO" id="GO:0009117">
    <property type="term" value="P:nucleotide metabolic process"/>
    <property type="evidence" value="ECO:0007669"/>
    <property type="project" value="UniProtKB-KW"/>
</dbReference>
<keyword evidence="19" id="KW-1185">Reference proteome</keyword>
<dbReference type="KEGG" id="alim:106522994"/>
<dbReference type="GO" id="GO:0006402">
    <property type="term" value="P:mRNA catabolic process"/>
    <property type="evidence" value="ECO:0007669"/>
    <property type="project" value="TreeGrafter"/>
</dbReference>
<dbReference type="GO" id="GO:0005654">
    <property type="term" value="C:nucleoplasm"/>
    <property type="evidence" value="ECO:0007669"/>
    <property type="project" value="UniProtKB-SubCell"/>
</dbReference>
<organism evidence="19 20">
    <name type="scientific">Austrofundulus limnaeus</name>
    <name type="common">Annual killifish</name>
    <dbReference type="NCBI Taxonomy" id="52670"/>
    <lineage>
        <taxon>Eukaryota</taxon>
        <taxon>Metazoa</taxon>
        <taxon>Chordata</taxon>
        <taxon>Craniata</taxon>
        <taxon>Vertebrata</taxon>
        <taxon>Euteleostomi</taxon>
        <taxon>Actinopterygii</taxon>
        <taxon>Neopterygii</taxon>
        <taxon>Teleostei</taxon>
        <taxon>Neoteleostei</taxon>
        <taxon>Acanthomorphata</taxon>
        <taxon>Ovalentaria</taxon>
        <taxon>Atherinomorphae</taxon>
        <taxon>Cyprinodontiformes</taxon>
        <taxon>Rivulidae</taxon>
        <taxon>Austrofundulus</taxon>
    </lineage>
</organism>
<dbReference type="GO" id="GO:0030515">
    <property type="term" value="F:snoRNA binding"/>
    <property type="evidence" value="ECO:0007669"/>
    <property type="project" value="TreeGrafter"/>
</dbReference>
<evidence type="ECO:0000256" key="14">
    <source>
        <dbReference type="ARBA" id="ARBA00043162"/>
    </source>
</evidence>
<evidence type="ECO:0000256" key="9">
    <source>
        <dbReference type="ARBA" id="ARBA00038899"/>
    </source>
</evidence>
<dbReference type="InterPro" id="IPR015797">
    <property type="entry name" value="NUDIX_hydrolase-like_dom_sf"/>
</dbReference>
<dbReference type="PANTHER" id="PTHR31699:SF1">
    <property type="entry name" value="U8 SNORNA-DECAPPING ENZYME"/>
    <property type="match status" value="1"/>
</dbReference>
<evidence type="ECO:0000256" key="15">
    <source>
        <dbReference type="ARBA" id="ARBA00047661"/>
    </source>
</evidence>
<dbReference type="RefSeq" id="XP_013871724.1">
    <property type="nucleotide sequence ID" value="XM_014016270.1"/>
</dbReference>
<dbReference type="SUPFAM" id="SSF55811">
    <property type="entry name" value="Nudix"/>
    <property type="match status" value="1"/>
</dbReference>
<evidence type="ECO:0000256" key="2">
    <source>
        <dbReference type="ARBA" id="ARBA00004604"/>
    </source>
</evidence>
<dbReference type="RefSeq" id="XP_013871725.1">
    <property type="nucleotide sequence ID" value="XM_014016271.1"/>
</dbReference>
<comment type="similarity">
    <text evidence="8">Belongs to the Nudix hydrolase family. NUDT16 subfamily.</text>
</comment>
<dbReference type="GO" id="GO:0005730">
    <property type="term" value="C:nucleolus"/>
    <property type="evidence" value="ECO:0007669"/>
    <property type="project" value="UniProtKB-SubCell"/>
</dbReference>
<evidence type="ECO:0000313" key="19">
    <source>
        <dbReference type="Proteomes" id="UP000192220"/>
    </source>
</evidence>
<evidence type="ECO:0000256" key="8">
    <source>
        <dbReference type="ARBA" id="ARBA00038173"/>
    </source>
</evidence>
<dbReference type="InterPro" id="IPR000086">
    <property type="entry name" value="NUDIX_hydrolase_dom"/>
</dbReference>
<keyword evidence="7" id="KW-0539">Nucleus</keyword>
<protein>
    <recommendedName>
        <fullName evidence="10">U8 snoRNA-decapping enzyme</fullName>
        <ecNumber evidence="9">3.6.1.64</ecNumber>
    </recommendedName>
    <alternativeName>
        <fullName evidence="13">IDP phosphatase</fullName>
    </alternativeName>
    <alternativeName>
        <fullName evidence="11">Inosine diphosphate phosphatase</fullName>
    </alternativeName>
    <alternativeName>
        <fullName evidence="12">Nucleoside diphosphate-linked moiety X motif 16</fullName>
    </alternativeName>
    <alternativeName>
        <fullName evidence="14">m7GpppN-mRNA hydrolase</fullName>
    </alternativeName>
</protein>
<comment type="catalytic activity">
    <reaction evidence="16">
        <text>IDP + H2O = IMP + phosphate + H(+)</text>
        <dbReference type="Rhea" id="RHEA:35207"/>
        <dbReference type="ChEBI" id="CHEBI:15377"/>
        <dbReference type="ChEBI" id="CHEBI:15378"/>
        <dbReference type="ChEBI" id="CHEBI:43474"/>
        <dbReference type="ChEBI" id="CHEBI:58053"/>
        <dbReference type="ChEBI" id="CHEBI:58280"/>
        <dbReference type="EC" id="3.6.1.64"/>
    </reaction>
    <physiologicalReaction direction="left-to-right" evidence="16">
        <dbReference type="Rhea" id="RHEA:35208"/>
    </physiologicalReaction>
</comment>
<evidence type="ECO:0000313" key="21">
    <source>
        <dbReference type="RefSeq" id="XP_013871725.1"/>
    </source>
</evidence>
<gene>
    <name evidence="20 21" type="primary">LOC106522994</name>
</gene>
<dbReference type="OrthoDB" id="5950381at2759"/>
<evidence type="ECO:0000313" key="20">
    <source>
        <dbReference type="RefSeq" id="XP_013871724.1"/>
    </source>
</evidence>
<keyword evidence="5" id="KW-0694">RNA-binding</keyword>
<evidence type="ECO:0000256" key="1">
    <source>
        <dbReference type="ARBA" id="ARBA00001941"/>
    </source>
</evidence>
<dbReference type="InterPro" id="IPR054754">
    <property type="entry name" value="NudT16"/>
</dbReference>
<comment type="catalytic activity">
    <reaction evidence="17">
        <text>dIDP + H2O = dIMP + phosphate + H(+)</text>
        <dbReference type="Rhea" id="RHEA:35211"/>
        <dbReference type="ChEBI" id="CHEBI:15377"/>
        <dbReference type="ChEBI" id="CHEBI:15378"/>
        <dbReference type="ChEBI" id="CHEBI:43474"/>
        <dbReference type="ChEBI" id="CHEBI:61194"/>
        <dbReference type="ChEBI" id="CHEBI:62286"/>
        <dbReference type="EC" id="3.6.1.64"/>
    </reaction>
    <physiologicalReaction direction="left-to-right" evidence="17">
        <dbReference type="Rhea" id="RHEA:35212"/>
    </physiologicalReaction>
</comment>
<comment type="subcellular location">
    <subcellularLocation>
        <location evidence="2">Nucleus</location>
        <location evidence="2">Nucleolus</location>
    </subcellularLocation>
    <subcellularLocation>
        <location evidence="3">Nucleus</location>
        <location evidence="3">Nucleoplasm</location>
    </subcellularLocation>
</comment>
<dbReference type="GO" id="GO:0016077">
    <property type="term" value="P:sno(s)RNA catabolic process"/>
    <property type="evidence" value="ECO:0007669"/>
    <property type="project" value="TreeGrafter"/>
</dbReference>
<dbReference type="AlphaFoldDB" id="A0A2I4BVH5"/>
<keyword evidence="6" id="KW-0546">Nucleotide metabolism</keyword>